<keyword evidence="3" id="KW-1185">Reference proteome</keyword>
<dbReference type="AlphaFoldDB" id="A0AAE0LDY2"/>
<dbReference type="EMBL" id="LGRX02003918">
    <property type="protein sequence ID" value="KAK3281254.1"/>
    <property type="molecule type" value="Genomic_DNA"/>
</dbReference>
<evidence type="ECO:0000256" key="1">
    <source>
        <dbReference type="SAM" id="MobiDB-lite"/>
    </source>
</evidence>
<evidence type="ECO:0000313" key="2">
    <source>
        <dbReference type="EMBL" id="KAK3281254.1"/>
    </source>
</evidence>
<name>A0AAE0LDY2_9CHLO</name>
<sequence length="399" mass="44808">MDPTWAAEAATSFREAEHEKQRAPRLGRREPLSGVPTRHAHYWPGVTGLQVDTTPFNPDWDATPTGGCTLKMEEGRHYVFAHDEKGRMVGALKGEVIDRLYDRYAESAGTDHTDQGHTPEGGARRRAFEGREPQLGRIYGFATEIVLLLKSYSCEEEEEIKKSALQNHWTLPPEIMQALQEAFGIQAEFNPEYTAKDLDKAPQEALMSIMARSPVLGARIYPPGQEHRPPPTAADTETLSTRVWGCPEEELHLPPPDHWGGTDVSGVTNKDYINWGVRILVVANTEGWQKFCPDPGRAAEILGEALKRTKSAVDNVSQYDVVFDPHPMRKWEIPSMSRKLGWGHTESEVPKEDHTSEVARSMRQTWRDRGLSDITITEYHAANTVWPLEKSGRTRKPGG</sequence>
<evidence type="ECO:0000313" key="3">
    <source>
        <dbReference type="Proteomes" id="UP001190700"/>
    </source>
</evidence>
<reference evidence="2 3" key="1">
    <citation type="journal article" date="2015" name="Genome Biol. Evol.">
        <title>Comparative Genomics of a Bacterivorous Green Alga Reveals Evolutionary Causalities and Consequences of Phago-Mixotrophic Mode of Nutrition.</title>
        <authorList>
            <person name="Burns J.A."/>
            <person name="Paasch A."/>
            <person name="Narechania A."/>
            <person name="Kim E."/>
        </authorList>
    </citation>
    <scope>NUCLEOTIDE SEQUENCE [LARGE SCALE GENOMIC DNA]</scope>
    <source>
        <strain evidence="2 3">PLY_AMNH</strain>
    </source>
</reference>
<feature type="region of interest" description="Disordered" evidence="1">
    <location>
        <begin position="1"/>
        <end position="39"/>
    </location>
</feature>
<proteinExistence type="predicted"/>
<dbReference type="Proteomes" id="UP001190700">
    <property type="component" value="Unassembled WGS sequence"/>
</dbReference>
<protein>
    <submittedName>
        <fullName evidence="2">Uncharacterized protein</fullName>
    </submittedName>
</protein>
<gene>
    <name evidence="2" type="ORF">CYMTET_10944</name>
</gene>
<organism evidence="2 3">
    <name type="scientific">Cymbomonas tetramitiformis</name>
    <dbReference type="NCBI Taxonomy" id="36881"/>
    <lineage>
        <taxon>Eukaryota</taxon>
        <taxon>Viridiplantae</taxon>
        <taxon>Chlorophyta</taxon>
        <taxon>Pyramimonadophyceae</taxon>
        <taxon>Pyramimonadales</taxon>
        <taxon>Pyramimonadaceae</taxon>
        <taxon>Cymbomonas</taxon>
    </lineage>
</organism>
<feature type="region of interest" description="Disordered" evidence="1">
    <location>
        <begin position="107"/>
        <end position="126"/>
    </location>
</feature>
<accession>A0AAE0LDY2</accession>
<feature type="compositionally biased region" description="Basic and acidic residues" evidence="1">
    <location>
        <begin position="14"/>
        <end position="31"/>
    </location>
</feature>
<comment type="caution">
    <text evidence="2">The sequence shown here is derived from an EMBL/GenBank/DDBJ whole genome shotgun (WGS) entry which is preliminary data.</text>
</comment>